<proteinExistence type="predicted"/>
<dbReference type="PANTHER" id="PTHR47429">
    <property type="entry name" value="PROTEIN TWIN LOV 1"/>
    <property type="match status" value="1"/>
</dbReference>
<dbReference type="OMA" id="NDAWCAL"/>
<sequence length="465" mass="50087">MARTEAKAGLAALYVRPASAERRPYANLHLERLLWSYNRDFATAWAVSYGWPTFDSGARAAGPRFDVAFVDEDAVPADLSALGGVKAAELLARTIVWVARVHAPAADVPIHSPAALLARPLSFDKFCTTCARVLLPPGAAASARPFGGRFEYHTFDVLQDIWSECGVPERAAPAPLDRYSLDDVLDATRAEAVVATRRTPRYTLLFANRPFFEQVGWDPSVARRRSLSFLHGPLTQRDVLESLHEALGSAELREAGGAGAWTGTLVNYTQAGRPFHNRLTVSPCTDASLFVGQIAVDDEPAAKRSRTRAEPDGARATVTAAAAAAPVDAAGAEDDVFVEALAQALLDSAANVVVTRATPPFPIVHVNDAWCALCDFQPEEVSGKTLRTIQGPRTDAAVLAASMAELVERNRPVTMRLTNYKKGGHPFTNRVTVEPICDRSGAARYFVGRLVEESDVTALPLAAVF</sequence>
<dbReference type="GO" id="GO:0005634">
    <property type="term" value="C:nucleus"/>
    <property type="evidence" value="ECO:0007669"/>
    <property type="project" value="TreeGrafter"/>
</dbReference>
<organism evidence="5 6">
    <name type="scientific">Diacronema lutheri</name>
    <name type="common">Unicellular marine alga</name>
    <name type="synonym">Monochrysis lutheri</name>
    <dbReference type="NCBI Taxonomy" id="2081491"/>
    <lineage>
        <taxon>Eukaryota</taxon>
        <taxon>Haptista</taxon>
        <taxon>Haptophyta</taxon>
        <taxon>Pavlovophyceae</taxon>
        <taxon>Pavlovales</taxon>
        <taxon>Pavlovaceae</taxon>
        <taxon>Diacronema</taxon>
    </lineage>
</organism>
<name>A0A8J5XR04_DIALT</name>
<keyword evidence="6" id="KW-1185">Reference proteome</keyword>
<feature type="domain" description="PAS" evidence="4">
    <location>
        <begin position="359"/>
        <end position="448"/>
    </location>
</feature>
<comment type="caution">
    <text evidence="5">The sequence shown here is derived from an EMBL/GenBank/DDBJ whole genome shotgun (WGS) entry which is preliminary data.</text>
</comment>
<protein>
    <recommendedName>
        <fullName evidence="4">PAS domain-containing protein</fullName>
    </recommendedName>
</protein>
<reference evidence="5" key="1">
    <citation type="submission" date="2021-05" db="EMBL/GenBank/DDBJ databases">
        <title>The genome of the haptophyte Pavlova lutheri (Diacronema luteri, Pavlovales) - a model for lipid biosynthesis in eukaryotic algae.</title>
        <authorList>
            <person name="Hulatt C.J."/>
            <person name="Posewitz M.C."/>
        </authorList>
    </citation>
    <scope>NUCLEOTIDE SEQUENCE</scope>
    <source>
        <strain evidence="5">NIVA-4/92</strain>
    </source>
</reference>
<evidence type="ECO:0000256" key="3">
    <source>
        <dbReference type="ARBA" id="ARBA00022991"/>
    </source>
</evidence>
<evidence type="ECO:0000313" key="5">
    <source>
        <dbReference type="EMBL" id="KAG8466817.1"/>
    </source>
</evidence>
<dbReference type="SUPFAM" id="SSF55785">
    <property type="entry name" value="PYP-like sensor domain (PAS domain)"/>
    <property type="match status" value="2"/>
</dbReference>
<gene>
    <name evidence="5" type="ORF">KFE25_008196</name>
</gene>
<accession>A0A8J5XR04</accession>
<dbReference type="CDD" id="cd00130">
    <property type="entry name" value="PAS"/>
    <property type="match status" value="1"/>
</dbReference>
<dbReference type="AlphaFoldDB" id="A0A8J5XR04"/>
<keyword evidence="1" id="KW-0285">Flavoprotein</keyword>
<dbReference type="Proteomes" id="UP000751190">
    <property type="component" value="Unassembled WGS sequence"/>
</dbReference>
<dbReference type="InterPro" id="IPR000014">
    <property type="entry name" value="PAS"/>
</dbReference>
<keyword evidence="3" id="KW-0157">Chromophore</keyword>
<dbReference type="NCBIfam" id="TIGR00229">
    <property type="entry name" value="sensory_box"/>
    <property type="match status" value="1"/>
</dbReference>
<dbReference type="Pfam" id="PF13426">
    <property type="entry name" value="PAS_9"/>
    <property type="match status" value="2"/>
</dbReference>
<dbReference type="Gene3D" id="3.30.450.20">
    <property type="entry name" value="PAS domain"/>
    <property type="match status" value="2"/>
</dbReference>
<evidence type="ECO:0000256" key="1">
    <source>
        <dbReference type="ARBA" id="ARBA00022630"/>
    </source>
</evidence>
<keyword evidence="2" id="KW-0288">FMN</keyword>
<evidence type="ECO:0000259" key="4">
    <source>
        <dbReference type="Pfam" id="PF13426"/>
    </source>
</evidence>
<evidence type="ECO:0000313" key="6">
    <source>
        <dbReference type="Proteomes" id="UP000751190"/>
    </source>
</evidence>
<evidence type="ECO:0000256" key="2">
    <source>
        <dbReference type="ARBA" id="ARBA00022643"/>
    </source>
</evidence>
<dbReference type="OrthoDB" id="447251at2759"/>
<feature type="domain" description="PAS" evidence="4">
    <location>
        <begin position="203"/>
        <end position="287"/>
    </location>
</feature>
<dbReference type="PANTHER" id="PTHR47429:SF2">
    <property type="entry name" value="PROTEIN TWIN LOV 1"/>
    <property type="match status" value="1"/>
</dbReference>
<dbReference type="EMBL" id="JAGTXO010000007">
    <property type="protein sequence ID" value="KAG8466817.1"/>
    <property type="molecule type" value="Genomic_DNA"/>
</dbReference>
<dbReference type="InterPro" id="IPR035965">
    <property type="entry name" value="PAS-like_dom_sf"/>
</dbReference>